<organism evidence="2 3">
    <name type="scientific">Acinetobacter pittii</name>
    <name type="common">Acinetobacter genomosp. 3</name>
    <dbReference type="NCBI Taxonomy" id="48296"/>
    <lineage>
        <taxon>Bacteria</taxon>
        <taxon>Pseudomonadati</taxon>
        <taxon>Pseudomonadota</taxon>
        <taxon>Gammaproteobacteria</taxon>
        <taxon>Moraxellales</taxon>
        <taxon>Moraxellaceae</taxon>
        <taxon>Acinetobacter</taxon>
        <taxon>Acinetobacter calcoaceticus/baumannii complex</taxon>
    </lineage>
</organism>
<sequence>MKYNEHPYRIKKTEFGNFNEKIERKFKFKKIYNKFDLKLRDYEFLFSYTDYYDLNKEKILYDDSNNIQKCIFCLKDDTETSFENKPHVIPYFLGNKYLLHSNECDECNAYFSKSLEDALDKYTAPFRTLNLIKNRRNKLTKVTSQKGDFIYAYNTNKKAFTISGDKIDNYVFDDEEKKVLTIVFDIKRHRPIDVYKAFMKIFYGLLPRDEHKNFTELRKWIMNQNIDSLFVKPLRILRSWHPSFNTMPLTIFIMHRKNKLESNPNFFDYSGLISFGNIIYEMPIFSDDFLKHVTKLKLEGKPLNFTMQLLPKPFEVVNTEIIDLSYTDFLTDRCEVNFKYKDRVQNV</sequence>
<dbReference type="Proteomes" id="UP001055514">
    <property type="component" value="Chromosome"/>
</dbReference>
<evidence type="ECO:0000259" key="1">
    <source>
        <dbReference type="Pfam" id="PF14279"/>
    </source>
</evidence>
<keyword evidence="2" id="KW-0255">Endonuclease</keyword>
<keyword evidence="2" id="KW-0540">Nuclease</keyword>
<dbReference type="AlphaFoldDB" id="A0AAE9M720"/>
<dbReference type="EMBL" id="CP095407">
    <property type="protein sequence ID" value="USU93997.1"/>
    <property type="molecule type" value="Genomic_DNA"/>
</dbReference>
<accession>A0AAE9M720</accession>
<dbReference type="InterPro" id="IPR029471">
    <property type="entry name" value="HNH_5"/>
</dbReference>
<evidence type="ECO:0000313" key="2">
    <source>
        <dbReference type="EMBL" id="USU93997.1"/>
    </source>
</evidence>
<dbReference type="Pfam" id="PF14279">
    <property type="entry name" value="HNH_5"/>
    <property type="match status" value="1"/>
</dbReference>
<evidence type="ECO:0000313" key="3">
    <source>
        <dbReference type="Proteomes" id="UP001055514"/>
    </source>
</evidence>
<proteinExistence type="predicted"/>
<dbReference type="GO" id="GO:0004519">
    <property type="term" value="F:endonuclease activity"/>
    <property type="evidence" value="ECO:0007669"/>
    <property type="project" value="UniProtKB-KW"/>
</dbReference>
<gene>
    <name evidence="2" type="ORF">MWH18_16885</name>
</gene>
<reference evidence="2" key="1">
    <citation type="submission" date="2022-04" db="EMBL/GenBank/DDBJ databases">
        <title>Emergence of ST220 Acinetobacter pittii strain in bloodstream infection, which co-producing chromosomal NDM-1 and OXA-820 carbapenemases.</title>
        <authorList>
            <person name="Tian C."/>
            <person name="Xing M."/>
            <person name="Fu L."/>
            <person name="Xia D."/>
        </authorList>
    </citation>
    <scope>NUCLEOTIDE SEQUENCE</scope>
    <source>
        <strain evidence="2">TCM</strain>
    </source>
</reference>
<protein>
    <submittedName>
        <fullName evidence="2">HNH endonuclease</fullName>
    </submittedName>
</protein>
<dbReference type="RefSeq" id="WP_252932543.1">
    <property type="nucleotide sequence ID" value="NZ_CP095407.1"/>
</dbReference>
<name>A0AAE9M720_ACIPI</name>
<keyword evidence="2" id="KW-0378">Hydrolase</keyword>
<feature type="domain" description="HNH endonuclease 5" evidence="1">
    <location>
        <begin position="70"/>
        <end position="121"/>
    </location>
</feature>